<protein>
    <submittedName>
        <fullName evidence="1">Uncharacterized protein</fullName>
    </submittedName>
</protein>
<dbReference type="Proteomes" id="UP000576082">
    <property type="component" value="Unassembled WGS sequence"/>
</dbReference>
<name>A0A7X9P1C8_9BACT</name>
<dbReference type="AlphaFoldDB" id="A0A7X9P1C8"/>
<proteinExistence type="predicted"/>
<dbReference type="RefSeq" id="WP_169655967.1">
    <property type="nucleotide sequence ID" value="NZ_JABANE010000013.1"/>
</dbReference>
<sequence length="533" mass="62810">MTNLSKLLLLVLFVISPYLGYSQFHTISDLTLLKFEEKGTDYMYHKKLITDKGSYTLYSTLNKEQQVFLSFVPKNSSKEITINIKNIEVYVGYQSNNTMEYVDLIADYRGDIWLFYSAYSSTKHRLFRKKVNIEKKGFDQGTLVAERMLINNNKGSDRNNKSVNFNIIQSESKKYLSVITFFNNEKEKCTNVFIDMINENWEKEWKMSPTLSTYFSNPQNNLPNKINIFKEKNLQVFNDGTLYGIQKLKNSSEKKDHYFSLYVFKKGEEQALVHTIRHEDKNIEDLRFIQNDNNNLIIAGYYDFKKSKVNNKIEGLYFMNLDLTKKEILTETFTPFTRENIRDLWLPMSRPHFEDQKDFTKLQKELTREFESDPNYKLDDGFNISNILQQANNTYTLISENYSMNGGSRKGIQYINVNEYGKINWIKNHFRYHFINVNFPFGETLKVFNMDDSILMFYLDGNKLLSAEISMKGDTNFNIVFDPNSNKIYKKNYIYPGTIERLSSTDFIMHAFSRKIIQSQKTFTLKIGTPKEQ</sequence>
<dbReference type="EMBL" id="JABANE010000013">
    <property type="protein sequence ID" value="NME67630.1"/>
    <property type="molecule type" value="Genomic_DNA"/>
</dbReference>
<accession>A0A7X9P1C8</accession>
<evidence type="ECO:0000313" key="1">
    <source>
        <dbReference type="EMBL" id="NME67630.1"/>
    </source>
</evidence>
<reference evidence="1 2" key="1">
    <citation type="submission" date="2020-04" db="EMBL/GenBank/DDBJ databases">
        <title>Flammeovirga sp. SR4, a novel species isolated from seawater.</title>
        <authorList>
            <person name="Wang X."/>
        </authorList>
    </citation>
    <scope>NUCLEOTIDE SEQUENCE [LARGE SCALE GENOMIC DNA]</scope>
    <source>
        <strain evidence="1 2">ATCC 23126</strain>
    </source>
</reference>
<gene>
    <name evidence="1" type="ORF">HHU12_06600</name>
</gene>
<comment type="caution">
    <text evidence="1">The sequence shown here is derived from an EMBL/GenBank/DDBJ whole genome shotgun (WGS) entry which is preliminary data.</text>
</comment>
<keyword evidence="2" id="KW-1185">Reference proteome</keyword>
<evidence type="ECO:0000313" key="2">
    <source>
        <dbReference type="Proteomes" id="UP000576082"/>
    </source>
</evidence>
<organism evidence="1 2">
    <name type="scientific">Flammeovirga aprica JL-4</name>
    <dbReference type="NCBI Taxonomy" id="694437"/>
    <lineage>
        <taxon>Bacteria</taxon>
        <taxon>Pseudomonadati</taxon>
        <taxon>Bacteroidota</taxon>
        <taxon>Cytophagia</taxon>
        <taxon>Cytophagales</taxon>
        <taxon>Flammeovirgaceae</taxon>
        <taxon>Flammeovirga</taxon>
    </lineage>
</organism>